<gene>
    <name evidence="6" type="ORF">INR99_04585</name>
</gene>
<organism evidence="6 7">
    <name type="scientific">Chitinilyticum piscinae</name>
    <dbReference type="NCBI Taxonomy" id="2866724"/>
    <lineage>
        <taxon>Bacteria</taxon>
        <taxon>Pseudomonadati</taxon>
        <taxon>Pseudomonadota</taxon>
        <taxon>Betaproteobacteria</taxon>
        <taxon>Neisseriales</taxon>
        <taxon>Chitinibacteraceae</taxon>
        <taxon>Chitinilyticum</taxon>
    </lineage>
</organism>
<evidence type="ECO:0000256" key="4">
    <source>
        <dbReference type="ARBA" id="ARBA00047846"/>
    </source>
</evidence>
<dbReference type="AlphaFoldDB" id="A0A8J7KDB6"/>
<dbReference type="Pfam" id="PF02237">
    <property type="entry name" value="BPL_C"/>
    <property type="match status" value="1"/>
</dbReference>
<dbReference type="PANTHER" id="PTHR12835">
    <property type="entry name" value="BIOTIN PROTEIN LIGASE"/>
    <property type="match status" value="1"/>
</dbReference>
<dbReference type="Gene3D" id="2.30.30.100">
    <property type="match status" value="1"/>
</dbReference>
<evidence type="ECO:0000313" key="7">
    <source>
        <dbReference type="Proteomes" id="UP000604481"/>
    </source>
</evidence>
<dbReference type="NCBIfam" id="TIGR00121">
    <property type="entry name" value="birA_ligase"/>
    <property type="match status" value="1"/>
</dbReference>
<dbReference type="GO" id="GO:0004077">
    <property type="term" value="F:biotin--[biotin carboxyl-carrier protein] ligase activity"/>
    <property type="evidence" value="ECO:0007669"/>
    <property type="project" value="UniProtKB-EC"/>
</dbReference>
<dbReference type="InterPro" id="IPR036390">
    <property type="entry name" value="WH_DNA-bd_sf"/>
</dbReference>
<reference evidence="6 7" key="1">
    <citation type="submission" date="2020-10" db="EMBL/GenBank/DDBJ databases">
        <title>The genome sequence of Chitinilyticum litopenaei 4Y14.</title>
        <authorList>
            <person name="Liu Y."/>
        </authorList>
    </citation>
    <scope>NUCLEOTIDE SEQUENCE [LARGE SCALE GENOMIC DNA]</scope>
    <source>
        <strain evidence="6 7">4Y14</strain>
    </source>
</reference>
<dbReference type="PANTHER" id="PTHR12835:SF5">
    <property type="entry name" value="BIOTIN--PROTEIN LIGASE"/>
    <property type="match status" value="1"/>
</dbReference>
<evidence type="ECO:0000256" key="3">
    <source>
        <dbReference type="ARBA" id="ARBA00024227"/>
    </source>
</evidence>
<evidence type="ECO:0000259" key="5">
    <source>
        <dbReference type="PROSITE" id="PS51733"/>
    </source>
</evidence>
<dbReference type="SUPFAM" id="SSF55681">
    <property type="entry name" value="Class II aaRS and biotin synthetases"/>
    <property type="match status" value="1"/>
</dbReference>
<protein>
    <recommendedName>
        <fullName evidence="3">biotin--[biotin carboxyl-carrier protein] ligase</fullName>
        <ecNumber evidence="3">6.3.4.15</ecNumber>
    </recommendedName>
</protein>
<dbReference type="EC" id="6.3.4.15" evidence="3"/>
<dbReference type="SUPFAM" id="SSF46785">
    <property type="entry name" value="Winged helix' DNA-binding domain"/>
    <property type="match status" value="1"/>
</dbReference>
<dbReference type="InterPro" id="IPR004408">
    <property type="entry name" value="Biotin_CoA_COase_ligase"/>
</dbReference>
<dbReference type="CDD" id="cd16442">
    <property type="entry name" value="BPL"/>
    <property type="match status" value="1"/>
</dbReference>
<dbReference type="Pfam" id="PF03099">
    <property type="entry name" value="BPL_LplA_LipB"/>
    <property type="match status" value="1"/>
</dbReference>
<dbReference type="Gene3D" id="3.30.930.10">
    <property type="entry name" value="Bira Bifunctional Protein, Domain 2"/>
    <property type="match status" value="1"/>
</dbReference>
<comment type="caution">
    <text evidence="6">The sequence shown here is derived from an EMBL/GenBank/DDBJ whole genome shotgun (WGS) entry which is preliminary data.</text>
</comment>
<dbReference type="PROSITE" id="PS51733">
    <property type="entry name" value="BPL_LPL_CATALYTIC"/>
    <property type="match status" value="1"/>
</dbReference>
<dbReference type="InterPro" id="IPR004143">
    <property type="entry name" value="BPL_LPL_catalytic"/>
</dbReference>
<dbReference type="InterPro" id="IPR045864">
    <property type="entry name" value="aa-tRNA-synth_II/BPL/LPL"/>
</dbReference>
<dbReference type="GO" id="GO:0005737">
    <property type="term" value="C:cytoplasm"/>
    <property type="evidence" value="ECO:0007669"/>
    <property type="project" value="TreeGrafter"/>
</dbReference>
<dbReference type="InterPro" id="IPR013196">
    <property type="entry name" value="HTH_11"/>
</dbReference>
<dbReference type="InterPro" id="IPR003142">
    <property type="entry name" value="BPL_C"/>
</dbReference>
<evidence type="ECO:0000313" key="6">
    <source>
        <dbReference type="EMBL" id="MBE9608619.1"/>
    </source>
</evidence>
<feature type="domain" description="BPL/LPL catalytic" evidence="5">
    <location>
        <begin position="65"/>
        <end position="252"/>
    </location>
</feature>
<sequence>MADTLSILQALSTEHFTSGAALAERFQCSRATISGALALSETYGIALERKHGVGYRLIPKVDWLDQRQLQAQLATNSQLQIRCTGITDSTNRQLLQNPGHGLALAAEWQTAGRGRRGRNWQGQIGSSLLFSLCWQFDGGPSQLAGLPLVVGLSVAQTLARLGVQDIALKWPNDLLLPMGHGWGKVGGILIEMQGDALGPSLVVIGIGLNVLAPPADVDQQASSLSGAGLGCTRNALLANLLQGLEQQLLQFAQDGFTDALIRQWESRHAWQGCEVEALLANGSRQRGKAVGLSADGNLRLATGAEEILLGSGDVSLRQSA</sequence>
<dbReference type="EMBL" id="JADFUA010000002">
    <property type="protein sequence ID" value="MBE9608619.1"/>
    <property type="molecule type" value="Genomic_DNA"/>
</dbReference>
<keyword evidence="1 6" id="KW-0436">Ligase</keyword>
<dbReference type="InterPro" id="IPR036388">
    <property type="entry name" value="WH-like_DNA-bd_sf"/>
</dbReference>
<dbReference type="Proteomes" id="UP000604481">
    <property type="component" value="Unassembled WGS sequence"/>
</dbReference>
<dbReference type="Gene3D" id="1.10.10.10">
    <property type="entry name" value="Winged helix-like DNA-binding domain superfamily/Winged helix DNA-binding domain"/>
    <property type="match status" value="1"/>
</dbReference>
<comment type="catalytic activity">
    <reaction evidence="4">
        <text>biotin + L-lysyl-[protein] + ATP = N(6)-biotinyl-L-lysyl-[protein] + AMP + diphosphate + H(+)</text>
        <dbReference type="Rhea" id="RHEA:11756"/>
        <dbReference type="Rhea" id="RHEA-COMP:9752"/>
        <dbReference type="Rhea" id="RHEA-COMP:10505"/>
        <dbReference type="ChEBI" id="CHEBI:15378"/>
        <dbReference type="ChEBI" id="CHEBI:29969"/>
        <dbReference type="ChEBI" id="CHEBI:30616"/>
        <dbReference type="ChEBI" id="CHEBI:33019"/>
        <dbReference type="ChEBI" id="CHEBI:57586"/>
        <dbReference type="ChEBI" id="CHEBI:83144"/>
        <dbReference type="ChEBI" id="CHEBI:456215"/>
        <dbReference type="EC" id="6.3.4.15"/>
    </reaction>
</comment>
<keyword evidence="7" id="KW-1185">Reference proteome</keyword>
<dbReference type="RefSeq" id="WP_194115152.1">
    <property type="nucleotide sequence ID" value="NZ_JADFUA010000002.1"/>
</dbReference>
<dbReference type="Pfam" id="PF08279">
    <property type="entry name" value="HTH_11"/>
    <property type="match status" value="1"/>
</dbReference>
<proteinExistence type="predicted"/>
<name>A0A8J7KDB6_9NEIS</name>
<evidence type="ECO:0000256" key="2">
    <source>
        <dbReference type="ARBA" id="ARBA00023267"/>
    </source>
</evidence>
<keyword evidence="2" id="KW-0092">Biotin</keyword>
<evidence type="ECO:0000256" key="1">
    <source>
        <dbReference type="ARBA" id="ARBA00022598"/>
    </source>
</evidence>
<accession>A0A8J7KDB6</accession>